<dbReference type="RefSeq" id="XP_002489941.1">
    <property type="nucleotide sequence ID" value="XM_002489896.1"/>
</dbReference>
<proteinExistence type="predicted"/>
<dbReference type="SMR" id="C4QWN7"/>
<dbReference type="SUPFAM" id="SSF52047">
    <property type="entry name" value="RNI-like"/>
    <property type="match status" value="1"/>
</dbReference>
<accession>C4QWN7</accession>
<dbReference type="HOGENOM" id="CLU_042679_1_0_1"/>
<dbReference type="Proteomes" id="UP000000314">
    <property type="component" value="Chromosome 1"/>
</dbReference>
<reference evidence="1 2" key="1">
    <citation type="journal article" date="2009" name="Nat. Biotechnol.">
        <title>Genome sequence of the recombinant protein production host Pichia pastoris.</title>
        <authorList>
            <person name="De Schutter K."/>
            <person name="Lin Y.C."/>
            <person name="Tiels P."/>
            <person name="Van Hecke A."/>
            <person name="Glinka S."/>
            <person name="Weber-Lehmann J."/>
            <person name="Rouze P."/>
            <person name="Van de Peer Y."/>
            <person name="Callewaert N."/>
        </authorList>
    </citation>
    <scope>NUCLEOTIDE SEQUENCE [LARGE SCALE GENOMIC DNA]</scope>
    <source>
        <strain evidence="2">GS115 / ATCC 20864</strain>
    </source>
</reference>
<dbReference type="EMBL" id="FN392319">
    <property type="protein sequence ID" value="CAY67660.1"/>
    <property type="molecule type" value="Genomic_DNA"/>
</dbReference>
<dbReference type="AlphaFoldDB" id="C4QWN7"/>
<dbReference type="FunCoup" id="C4QWN7">
    <property type="interactions" value="35"/>
</dbReference>
<dbReference type="Gene3D" id="3.80.10.10">
    <property type="entry name" value="Ribonuclease Inhibitor"/>
    <property type="match status" value="1"/>
</dbReference>
<evidence type="ECO:0000313" key="1">
    <source>
        <dbReference type="EMBL" id="CAY67660.1"/>
    </source>
</evidence>
<organism evidence="1 2">
    <name type="scientific">Komagataella phaffii (strain GS115 / ATCC 20864)</name>
    <name type="common">Yeast</name>
    <name type="synonym">Pichia pastoris</name>
    <dbReference type="NCBI Taxonomy" id="644223"/>
    <lineage>
        <taxon>Eukaryota</taxon>
        <taxon>Fungi</taxon>
        <taxon>Dikarya</taxon>
        <taxon>Ascomycota</taxon>
        <taxon>Saccharomycotina</taxon>
        <taxon>Pichiomycetes</taxon>
        <taxon>Pichiales</taxon>
        <taxon>Pichiaceae</taxon>
        <taxon>Komagataella</taxon>
    </lineage>
</organism>
<dbReference type="InterPro" id="IPR032675">
    <property type="entry name" value="LRR_dom_sf"/>
</dbReference>
<keyword evidence="2" id="KW-1185">Reference proteome</keyword>
<dbReference type="OMA" id="AINCWAS"/>
<dbReference type="eggNOG" id="ENOG502QSAP">
    <property type="taxonomic scope" value="Eukaryota"/>
</dbReference>
<gene>
    <name evidence="1" type="ordered locus">PAS_chr1-1_0285</name>
</gene>
<dbReference type="KEGG" id="ppa:PAS_chr1-1_0285"/>
<dbReference type="OrthoDB" id="2125396at2759"/>
<dbReference type="GeneID" id="8197932"/>
<name>C4QWN7_KOMPG</name>
<sequence>MFCDQCGCMSYERVFDTCKYWPESEFHKFNILQVALLYQDNGFQRFLQLKLETMKKKEDNRLKLPLELIIMILRLSYGKNEQIPLHYLRLNKILYHILLPELYHRPKLTSPNFMSFMESIFDSNKKKKNYDYVRELDLSTIIQSGKNSFISKLLRRCSKNLTTFIAPQSKFGFSPLISLRQCSQLRILDLRLVSETMNLEELFTSLQRLPVLEQLSFPRSSVSFEPTKHIWPKKLWYLRLSGGISDEFLMRSNLPKSVTYLEFSHCPSIHADGIYHVLDKVGANLTHLYIHYPMPGLRTNSMDMIFQYCPNLQFLYIHIDYITREVFDEELLPALEAPRPLKTLWLDSSGMLGQSFKIYPDDLTIALSEGRLPCLKTLRISRKLGWNFNNDDCQDLVNELQDQDGDVYAV</sequence>
<dbReference type="InParanoid" id="C4QWN7"/>
<evidence type="ECO:0000313" key="2">
    <source>
        <dbReference type="Proteomes" id="UP000000314"/>
    </source>
</evidence>
<dbReference type="STRING" id="644223.C4QWN7"/>
<protein>
    <submittedName>
        <fullName evidence="1">Uncharacterized protein</fullName>
    </submittedName>
</protein>